<evidence type="ECO:0000259" key="22">
    <source>
        <dbReference type="Pfam" id="PF05524"/>
    </source>
</evidence>
<dbReference type="PANTHER" id="PTHR46244:SF6">
    <property type="entry name" value="PHOSPHOENOLPYRUVATE-PROTEIN PHOSPHOTRANSFERASE"/>
    <property type="match status" value="1"/>
</dbReference>
<dbReference type="InterPro" id="IPR036637">
    <property type="entry name" value="Phosphohistidine_dom_sf"/>
</dbReference>
<dbReference type="InterPro" id="IPR006318">
    <property type="entry name" value="PTS_EI-like"/>
</dbReference>
<evidence type="ECO:0000313" key="23">
    <source>
        <dbReference type="EMBL" id="AMY10290.1"/>
    </source>
</evidence>
<dbReference type="PRINTS" id="PR01736">
    <property type="entry name" value="PHPHTRNFRASE"/>
</dbReference>
<dbReference type="EC" id="2.7.3.9" evidence="5 16"/>
<organism evidence="23 24">
    <name type="scientific">Luteitalea pratensis</name>
    <dbReference type="NCBI Taxonomy" id="1855912"/>
    <lineage>
        <taxon>Bacteria</taxon>
        <taxon>Pseudomonadati</taxon>
        <taxon>Acidobacteriota</taxon>
        <taxon>Vicinamibacteria</taxon>
        <taxon>Vicinamibacterales</taxon>
        <taxon>Vicinamibacteraceae</taxon>
        <taxon>Luteitalea</taxon>
    </lineage>
</organism>
<dbReference type="EMBL" id="CP015136">
    <property type="protein sequence ID" value="AMY10290.1"/>
    <property type="molecule type" value="Genomic_DNA"/>
</dbReference>
<dbReference type="STRING" id="1855912.LuPra_03520"/>
<name>A0A143PQ89_LUTPR</name>
<dbReference type="SUPFAM" id="SSF47831">
    <property type="entry name" value="Enzyme I of the PEP:sugar phosphotransferase system HPr-binding (sub)domain"/>
    <property type="match status" value="1"/>
</dbReference>
<dbReference type="SUPFAM" id="SSF51621">
    <property type="entry name" value="Phosphoenolpyruvate/pyruvate domain"/>
    <property type="match status" value="1"/>
</dbReference>
<dbReference type="GO" id="GO:0016301">
    <property type="term" value="F:kinase activity"/>
    <property type="evidence" value="ECO:0007669"/>
    <property type="project" value="UniProtKB-KW"/>
</dbReference>
<feature type="binding site" evidence="19">
    <location>
        <position position="453"/>
    </location>
    <ligand>
        <name>Mg(2+)</name>
        <dbReference type="ChEBI" id="CHEBI:18420"/>
    </ligand>
</feature>
<evidence type="ECO:0000256" key="16">
    <source>
        <dbReference type="PIRNR" id="PIRNR000732"/>
    </source>
</evidence>
<feature type="binding site" evidence="18">
    <location>
        <begin position="452"/>
        <end position="453"/>
    </location>
    <ligand>
        <name>phosphoenolpyruvate</name>
        <dbReference type="ChEBI" id="CHEBI:58702"/>
    </ligand>
</feature>
<keyword evidence="11 16" id="KW-0598">Phosphotransferase system</keyword>
<evidence type="ECO:0000256" key="3">
    <source>
        <dbReference type="ARBA" id="ARBA00004496"/>
    </source>
</evidence>
<dbReference type="InterPro" id="IPR040442">
    <property type="entry name" value="Pyrv_kinase-like_dom_sf"/>
</dbReference>
<dbReference type="Pfam" id="PF00391">
    <property type="entry name" value="PEP-utilizers"/>
    <property type="match status" value="1"/>
</dbReference>
<evidence type="ECO:0000256" key="1">
    <source>
        <dbReference type="ARBA" id="ARBA00000683"/>
    </source>
</evidence>
<feature type="binding site" evidence="18">
    <location>
        <position position="336"/>
    </location>
    <ligand>
        <name>phosphoenolpyruvate</name>
        <dbReference type="ChEBI" id="CHEBI:58702"/>
    </ligand>
</feature>
<dbReference type="InterPro" id="IPR008279">
    <property type="entry name" value="PEP-util_enz_mobile_dom"/>
</dbReference>
<dbReference type="PATRIC" id="fig|1813736.3.peg.3729"/>
<protein>
    <recommendedName>
        <fullName evidence="6 16">Phosphoenolpyruvate-protein phosphotransferase</fullName>
        <ecNumber evidence="5 16">2.7.3.9</ecNumber>
    </recommendedName>
    <alternativeName>
        <fullName evidence="15 16">Phosphotransferase system, enzyme I</fullName>
    </alternativeName>
</protein>
<evidence type="ECO:0000256" key="8">
    <source>
        <dbReference type="ARBA" id="ARBA00022490"/>
    </source>
</evidence>
<dbReference type="InterPro" id="IPR050499">
    <property type="entry name" value="PEP-utilizing_PTS_enzyme"/>
</dbReference>
<keyword evidence="7 16" id="KW-0813">Transport</keyword>
<dbReference type="GO" id="GO:0046872">
    <property type="term" value="F:metal ion binding"/>
    <property type="evidence" value="ECO:0007669"/>
    <property type="project" value="UniProtKB-KW"/>
</dbReference>
<keyword evidence="8 16" id="KW-0963">Cytoplasm</keyword>
<dbReference type="Pfam" id="PF02896">
    <property type="entry name" value="PEP-utilizers_C"/>
    <property type="match status" value="1"/>
</dbReference>
<evidence type="ECO:0000256" key="9">
    <source>
        <dbReference type="ARBA" id="ARBA00022597"/>
    </source>
</evidence>
<evidence type="ECO:0000256" key="15">
    <source>
        <dbReference type="ARBA" id="ARBA00033235"/>
    </source>
</evidence>
<comment type="subcellular location">
    <subcellularLocation>
        <location evidence="3 16">Cytoplasm</location>
    </subcellularLocation>
</comment>
<comment type="catalytic activity">
    <reaction evidence="1 16">
        <text>L-histidyl-[protein] + phosphoenolpyruvate = N(pros)-phospho-L-histidyl-[protein] + pyruvate</text>
        <dbReference type="Rhea" id="RHEA:23880"/>
        <dbReference type="Rhea" id="RHEA-COMP:9745"/>
        <dbReference type="Rhea" id="RHEA-COMP:9746"/>
        <dbReference type="ChEBI" id="CHEBI:15361"/>
        <dbReference type="ChEBI" id="CHEBI:29979"/>
        <dbReference type="ChEBI" id="CHEBI:58702"/>
        <dbReference type="ChEBI" id="CHEBI:64837"/>
        <dbReference type="EC" id="2.7.3.9"/>
    </reaction>
</comment>
<dbReference type="PIRSF" id="PIRSF000732">
    <property type="entry name" value="PTS_enzyme_I"/>
    <property type="match status" value="1"/>
</dbReference>
<sequence length="561" mass="60823">MLMLIGVAVAPGEAIGPAVVVRLRAHDVRYRIASEDVASEQGRLAAASDRTRAQLEDIRGRTRHVLGAELAGMFDVQLLMLSDPLLRERADALIRTRHVNAEWAVVEAGEELMQRLRAIEDPYLQERHGDLNDVLGRVRANLQRDDSDANWLNAQLARFAEPCVFVADDLPVSVAAQLDWSRLAALATDAGTRTAHTAILARSMGVPAVVGLQEATRMVPPGAVLLVDGTSGVIAVDPPPAVVEAARHRLLSVTFPQPSISGPALTADGTPIRLCANVERPEDVQFAWREGAEALGLVRSELLLGGQPIGDVSEQIQADAYRAILEHAGDREVTIRTFDITPEEMGVPELLDVEPRERLGMRGLRLGLARPELLERQLRALVRAGQGRNLRVMFPFVTSADEVSRATAMLQAQAERLGLPAPPAGAMVEVPAAALDAERLARHAAFLSIGTNDLTQYTLAADRSDVRVQHLYDPKHPAVLKLIRMVLRGARRHGRRVAVCGEMASDAALLRVLIGLGLREFSMAATSLRQAREAVRQCSIADARDTALHALYEGDVIVPTT</sequence>
<keyword evidence="10 16" id="KW-0808">Transferase</keyword>
<evidence type="ECO:0000256" key="4">
    <source>
        <dbReference type="ARBA" id="ARBA00007837"/>
    </source>
</evidence>
<dbReference type="NCBIfam" id="TIGR01417">
    <property type="entry name" value="PTS_I_fam"/>
    <property type="match status" value="1"/>
</dbReference>
<proteinExistence type="inferred from homology"/>
<comment type="function">
    <text evidence="16">General (non sugar-specific) component of the phosphoenolpyruvate-dependent sugar phosphotransferase system (sugar PTS). This major carbohydrate active-transport system catalyzes the phosphorylation of incoming sugar substrates concomitantly with their translocation across the cell membrane. Enzyme I transfers the phosphoryl group from phosphoenolpyruvate (PEP) to the phosphoryl carrier protein (HPr).</text>
</comment>
<keyword evidence="23" id="KW-0670">Pyruvate</keyword>
<reference evidence="24" key="2">
    <citation type="submission" date="2016-04" db="EMBL/GenBank/DDBJ databases">
        <title>First Complete Genome Sequence of a Subdivision 6 Acidobacterium.</title>
        <authorList>
            <person name="Huang S."/>
            <person name="Vieira S."/>
            <person name="Bunk B."/>
            <person name="Riedel T."/>
            <person name="Sproeer C."/>
            <person name="Overmann J."/>
        </authorList>
    </citation>
    <scope>NUCLEOTIDE SEQUENCE [LARGE SCALE GENOMIC DNA]</scope>
    <source>
        <strain evidence="24">DSM 100886 HEG_-6_39</strain>
    </source>
</reference>
<keyword evidence="14 16" id="KW-0460">Magnesium</keyword>
<reference evidence="23 24" key="1">
    <citation type="journal article" date="2016" name="Genome Announc.">
        <title>First Complete Genome Sequence of a Subdivision 6 Acidobacterium Strain.</title>
        <authorList>
            <person name="Huang S."/>
            <person name="Vieira S."/>
            <person name="Bunk B."/>
            <person name="Riedel T."/>
            <person name="Sproer C."/>
            <person name="Overmann J."/>
        </authorList>
    </citation>
    <scope>NUCLEOTIDE SEQUENCE [LARGE SCALE GENOMIC DNA]</scope>
    <source>
        <strain evidence="24">DSM 100886 HEG_-6_39</strain>
    </source>
</reference>
<dbReference type="GO" id="GO:0008965">
    <property type="term" value="F:phosphoenolpyruvate-protein phosphotransferase activity"/>
    <property type="evidence" value="ECO:0007669"/>
    <property type="project" value="UniProtKB-EC"/>
</dbReference>
<comment type="similarity">
    <text evidence="4 16">Belongs to the PEP-utilizing enzyme family.</text>
</comment>
<dbReference type="Proteomes" id="UP000076079">
    <property type="component" value="Chromosome"/>
</dbReference>
<evidence type="ECO:0000256" key="14">
    <source>
        <dbReference type="ARBA" id="ARBA00022842"/>
    </source>
</evidence>
<evidence type="ECO:0000256" key="17">
    <source>
        <dbReference type="PIRSR" id="PIRSR000732-1"/>
    </source>
</evidence>
<evidence type="ECO:0000256" key="11">
    <source>
        <dbReference type="ARBA" id="ARBA00022683"/>
    </source>
</evidence>
<dbReference type="InterPro" id="IPR008731">
    <property type="entry name" value="PTS_EIN"/>
</dbReference>
<comment type="cofactor">
    <cofactor evidence="2 16 19">
        <name>Mg(2+)</name>
        <dbReference type="ChEBI" id="CHEBI:18420"/>
    </cofactor>
</comment>
<dbReference type="InterPro" id="IPR015813">
    <property type="entry name" value="Pyrv/PenolPyrv_kinase-like_dom"/>
</dbReference>
<evidence type="ECO:0000256" key="13">
    <source>
        <dbReference type="ARBA" id="ARBA00022777"/>
    </source>
</evidence>
<keyword evidence="13 16" id="KW-0418">Kinase</keyword>
<keyword evidence="12 16" id="KW-0479">Metal-binding</keyword>
<dbReference type="OrthoDB" id="9765468at2"/>
<evidence type="ECO:0000259" key="20">
    <source>
        <dbReference type="Pfam" id="PF00391"/>
    </source>
</evidence>
<dbReference type="AlphaFoldDB" id="A0A143PQ89"/>
<feature type="domain" description="Phosphotransferase system enzyme I N-terminal" evidence="22">
    <location>
        <begin position="6"/>
        <end position="127"/>
    </location>
</feature>
<evidence type="ECO:0000256" key="7">
    <source>
        <dbReference type="ARBA" id="ARBA00022448"/>
    </source>
</evidence>
<dbReference type="InterPro" id="IPR036618">
    <property type="entry name" value="PtsI_HPr-bd_sf"/>
</dbReference>
<feature type="binding site" evidence="18">
    <location>
        <position position="463"/>
    </location>
    <ligand>
        <name>phosphoenolpyruvate</name>
        <dbReference type="ChEBI" id="CHEBI:58702"/>
    </ligand>
</feature>
<dbReference type="Pfam" id="PF05524">
    <property type="entry name" value="PEP-utilisers_N"/>
    <property type="match status" value="1"/>
</dbReference>
<evidence type="ECO:0000256" key="10">
    <source>
        <dbReference type="ARBA" id="ARBA00022679"/>
    </source>
</evidence>
<feature type="active site" description="Proton donor" evidence="17">
    <location>
        <position position="500"/>
    </location>
</feature>
<gene>
    <name evidence="23" type="primary">ptsI</name>
    <name evidence="23" type="ORF">LuPra_03520</name>
</gene>
<dbReference type="Gene3D" id="3.50.30.10">
    <property type="entry name" value="Phosphohistidine domain"/>
    <property type="match status" value="1"/>
</dbReference>
<feature type="active site" description="Tele-phosphohistidine intermediate" evidence="17">
    <location>
        <position position="196"/>
    </location>
</feature>
<dbReference type="InterPro" id="IPR000121">
    <property type="entry name" value="PEP_util_C"/>
</dbReference>
<keyword evidence="24" id="KW-1185">Reference proteome</keyword>
<dbReference type="SUPFAM" id="SSF52009">
    <property type="entry name" value="Phosphohistidine domain"/>
    <property type="match status" value="1"/>
</dbReference>
<dbReference type="GO" id="GO:0005737">
    <property type="term" value="C:cytoplasm"/>
    <property type="evidence" value="ECO:0007669"/>
    <property type="project" value="UniProtKB-SubCell"/>
</dbReference>
<feature type="domain" description="PEP-utilising enzyme C-terminal" evidence="21">
    <location>
        <begin position="263"/>
        <end position="538"/>
    </location>
</feature>
<evidence type="ECO:0000256" key="19">
    <source>
        <dbReference type="PIRSR" id="PIRSR000732-3"/>
    </source>
</evidence>
<feature type="binding site" evidence="18">
    <location>
        <position position="299"/>
    </location>
    <ligand>
        <name>phosphoenolpyruvate</name>
        <dbReference type="ChEBI" id="CHEBI:58702"/>
    </ligand>
</feature>
<evidence type="ECO:0000256" key="5">
    <source>
        <dbReference type="ARBA" id="ARBA00012232"/>
    </source>
</evidence>
<evidence type="ECO:0000256" key="12">
    <source>
        <dbReference type="ARBA" id="ARBA00022723"/>
    </source>
</evidence>
<accession>A0A143PQ89</accession>
<dbReference type="Gene3D" id="1.10.274.10">
    <property type="entry name" value="PtsI, HPr-binding domain"/>
    <property type="match status" value="1"/>
</dbReference>
<evidence type="ECO:0000256" key="2">
    <source>
        <dbReference type="ARBA" id="ARBA00001946"/>
    </source>
</evidence>
<feature type="binding site" evidence="19">
    <location>
        <position position="429"/>
    </location>
    <ligand>
        <name>Mg(2+)</name>
        <dbReference type="ChEBI" id="CHEBI:18420"/>
    </ligand>
</feature>
<feature type="domain" description="PEP-utilising enzyme mobile" evidence="20">
    <location>
        <begin position="160"/>
        <end position="232"/>
    </location>
</feature>
<dbReference type="GO" id="GO:0009401">
    <property type="term" value="P:phosphoenolpyruvate-dependent sugar phosphotransferase system"/>
    <property type="evidence" value="ECO:0007669"/>
    <property type="project" value="UniProtKB-KW"/>
</dbReference>
<evidence type="ECO:0000259" key="21">
    <source>
        <dbReference type="Pfam" id="PF02896"/>
    </source>
</evidence>
<evidence type="ECO:0000313" key="24">
    <source>
        <dbReference type="Proteomes" id="UP000076079"/>
    </source>
</evidence>
<evidence type="ECO:0000256" key="6">
    <source>
        <dbReference type="ARBA" id="ARBA00016544"/>
    </source>
</evidence>
<dbReference type="PANTHER" id="PTHR46244">
    <property type="entry name" value="PHOSPHOENOLPYRUVATE-PROTEIN PHOSPHOTRANSFERASE"/>
    <property type="match status" value="1"/>
</dbReference>
<dbReference type="KEGG" id="abac:LuPra_03520"/>
<dbReference type="Gene3D" id="3.20.20.60">
    <property type="entry name" value="Phosphoenolpyruvate-binding domains"/>
    <property type="match status" value="1"/>
</dbReference>
<evidence type="ECO:0000256" key="18">
    <source>
        <dbReference type="PIRSR" id="PIRSR000732-2"/>
    </source>
</evidence>
<dbReference type="InterPro" id="IPR024692">
    <property type="entry name" value="PTS_EI"/>
</dbReference>
<keyword evidence="9 16" id="KW-0762">Sugar transport</keyword>